<dbReference type="SUPFAM" id="SSF54593">
    <property type="entry name" value="Glyoxalase/Bleomycin resistance protein/Dihydroxybiphenyl dioxygenase"/>
    <property type="match status" value="2"/>
</dbReference>
<dbReference type="GO" id="GO:0003868">
    <property type="term" value="F:4-hydroxyphenylpyruvate dioxygenase activity"/>
    <property type="evidence" value="ECO:0007669"/>
    <property type="project" value="UniProtKB-EC"/>
</dbReference>
<dbReference type="GO" id="GO:0006572">
    <property type="term" value="P:L-tyrosine catabolic process"/>
    <property type="evidence" value="ECO:0007669"/>
    <property type="project" value="UniProtKB-KW"/>
</dbReference>
<comment type="caution">
    <text evidence="6">The sequence shown here is derived from an EMBL/GenBank/DDBJ whole genome shotgun (WGS) entry which is preliminary data.</text>
</comment>
<keyword evidence="3" id="KW-0828">Tyrosine catabolism</keyword>
<evidence type="ECO:0000256" key="4">
    <source>
        <dbReference type="ARBA" id="ARBA00023232"/>
    </source>
</evidence>
<evidence type="ECO:0000256" key="1">
    <source>
        <dbReference type="ARBA" id="ARBA00005162"/>
    </source>
</evidence>
<keyword evidence="4" id="KW-0585">Phenylalanine catabolism</keyword>
<dbReference type="Proteomes" id="UP001530377">
    <property type="component" value="Unassembled WGS sequence"/>
</dbReference>
<dbReference type="EMBL" id="JALLPB020000005">
    <property type="protein sequence ID" value="KAL3827297.1"/>
    <property type="molecule type" value="Genomic_DNA"/>
</dbReference>
<comment type="pathway">
    <text evidence="1">Amino-acid degradation; L-phenylalanine degradation; acetoacetate and fumarate from L-phenylalanine: step 3/6.</text>
</comment>
<dbReference type="Gene3D" id="3.10.180.10">
    <property type="entry name" value="2,3-Dihydroxybiphenyl 1,2-Dioxygenase, domain 1"/>
    <property type="match status" value="2"/>
</dbReference>
<evidence type="ECO:0000256" key="2">
    <source>
        <dbReference type="ARBA" id="ARBA00013222"/>
    </source>
</evidence>
<dbReference type="InterPro" id="IPR029068">
    <property type="entry name" value="Glyas_Bleomycin-R_OHBP_Dase"/>
</dbReference>
<accession>A0ABD3SRR2</accession>
<proteinExistence type="predicted"/>
<organism evidence="6 7">
    <name type="scientific">Cyclostephanos tholiformis</name>
    <dbReference type="NCBI Taxonomy" id="382380"/>
    <lineage>
        <taxon>Eukaryota</taxon>
        <taxon>Sar</taxon>
        <taxon>Stramenopiles</taxon>
        <taxon>Ochrophyta</taxon>
        <taxon>Bacillariophyta</taxon>
        <taxon>Coscinodiscophyceae</taxon>
        <taxon>Thalassiosirophycidae</taxon>
        <taxon>Stephanodiscales</taxon>
        <taxon>Stephanodiscaceae</taxon>
        <taxon>Cyclostephanos</taxon>
    </lineage>
</organism>
<sequence length="630" mass="69859">MTTTGDDGIDDECDDNRNNDVEVITSSSSHDECDDDARRHHHYHHLDASNVRRFYESHNDRQGVAVLAFEVHPNNGGGYINRPLDVIYERYERMHPKLIPDEYGSGPIAYPLDGTRVFEAYAYYAGEKGVTSADVGTRLRFVEPIVVQSSTSSSEGGKVGRCNIPGIVDVPAEFPPSSNCHPAYFDHWVSNVTCRTGFIDTLEDVLSFVPIVDFNAGVVAAGEAQIESTVTGNNGGGSSSSDTTNGIDADDALMDQGQIYLPINNALTDAGHVYGFLREIGQGVQHVASRVRDIVDFVQRANDNRIMFGEGFAFLSIPRSYYGILTVDMLVGGISPRRRGDGVDSKMTGEFLSADCAVAIHDICTSGGLLHDDSSLVLDATEDMIKKTIDSRISPVHLEEYIEKRGGIVETILHSRYVNLYNLLRDHLSEETYVSIVRNQILVDVQGEDLLFQIFTSNILQRNSGDEAPFFEFIQRVCSECIGPDGCPRKVKPGCGGFGIRNFLTLFLSIEVTKAMLEASSARANDDIAGYTFAQRKVDIFTQQLNESNPLLTEISDAMTKEGMARERIAALCLRNVAVEEEEKEEEKDDVEKWKVIMEMESLAKSRASEKLMECNLKYQTLMKELRESQ</sequence>
<evidence type="ECO:0000313" key="7">
    <source>
        <dbReference type="Proteomes" id="UP001530377"/>
    </source>
</evidence>
<evidence type="ECO:0000256" key="3">
    <source>
        <dbReference type="ARBA" id="ARBA00022878"/>
    </source>
</evidence>
<name>A0ABD3SRR2_9STRA</name>
<dbReference type="AlphaFoldDB" id="A0ABD3SRR2"/>
<evidence type="ECO:0000313" key="6">
    <source>
        <dbReference type="EMBL" id="KAL3827297.1"/>
    </source>
</evidence>
<keyword evidence="7" id="KW-1185">Reference proteome</keyword>
<dbReference type="PANTHER" id="PTHR11959:SF1">
    <property type="entry name" value="4-HYDROXYPHENYLPYRUVATE DIOXYGENASE"/>
    <property type="match status" value="1"/>
</dbReference>
<dbReference type="EC" id="1.13.11.27" evidence="2"/>
<protein>
    <recommendedName>
        <fullName evidence="2">4-hydroxyphenylpyruvate dioxygenase</fullName>
        <ecNumber evidence="2">1.13.11.27</ecNumber>
    </recommendedName>
</protein>
<feature type="region of interest" description="Disordered" evidence="5">
    <location>
        <begin position="229"/>
        <end position="248"/>
    </location>
</feature>
<dbReference type="GO" id="GO:0006559">
    <property type="term" value="P:L-phenylalanine catabolic process"/>
    <property type="evidence" value="ECO:0007669"/>
    <property type="project" value="UniProtKB-KW"/>
</dbReference>
<dbReference type="PANTHER" id="PTHR11959">
    <property type="entry name" value="4-HYDROXYPHENYLPYRUVATE DIOXYGENASE"/>
    <property type="match status" value="1"/>
</dbReference>
<reference evidence="6 7" key="1">
    <citation type="submission" date="2024-10" db="EMBL/GenBank/DDBJ databases">
        <title>Updated reference genomes for cyclostephanoid diatoms.</title>
        <authorList>
            <person name="Roberts W.R."/>
            <person name="Alverson A.J."/>
        </authorList>
    </citation>
    <scope>NUCLEOTIDE SEQUENCE [LARGE SCALE GENOMIC DNA]</scope>
    <source>
        <strain evidence="6 7">AJA228-03</strain>
    </source>
</reference>
<dbReference type="InterPro" id="IPR005956">
    <property type="entry name" value="4OHPhenylPyrv_dOase"/>
</dbReference>
<evidence type="ECO:0000256" key="5">
    <source>
        <dbReference type="SAM" id="MobiDB-lite"/>
    </source>
</evidence>
<gene>
    <name evidence="6" type="ORF">ACHAXA_005043</name>
</gene>